<dbReference type="EMBL" id="CP049806">
    <property type="protein sequence ID" value="QIT19300.1"/>
    <property type="molecule type" value="Genomic_DNA"/>
</dbReference>
<evidence type="ECO:0000313" key="3">
    <source>
        <dbReference type="Proteomes" id="UP000501692"/>
    </source>
</evidence>
<feature type="transmembrane region" description="Helical" evidence="1">
    <location>
        <begin position="105"/>
        <end position="126"/>
    </location>
</feature>
<gene>
    <name evidence="2" type="ORF">G8E09_17225</name>
</gene>
<dbReference type="RefSeq" id="WP_167564169.1">
    <property type="nucleotide sequence ID" value="NZ_CP049806.1"/>
</dbReference>
<keyword evidence="1" id="KW-0472">Membrane</keyword>
<feature type="transmembrane region" description="Helical" evidence="1">
    <location>
        <begin position="55"/>
        <end position="84"/>
    </location>
</feature>
<dbReference type="AlphaFoldDB" id="A0A6H0FY91"/>
<keyword evidence="1" id="KW-1133">Transmembrane helix</keyword>
<proteinExistence type="predicted"/>
<evidence type="ECO:0000313" key="2">
    <source>
        <dbReference type="EMBL" id="QIT19300.1"/>
    </source>
</evidence>
<sequence>MSANYLEKIKKSIEVLQPFSVIFPLIFSSVGILIIKKYLDGVGLSDNFIYVLSSPSIIAVIAAYSILFVFSVVVIMALMPMVMITFEIQTNRIWGNFPTISGKKVVYNTFINLLGMISLVAIFKFLDKPPVIIYFIIALLITFFLLIPYKNNPENPNNNLGDLIVYSLVVFLGVCFGIYPLLFLFKIALLIEVESLQWVILFLMVIAYCLFSAIVYSGGANKRVENLIIFCTLSLFSSLFLLSADTINNIAKKTGLGMYEDTVYLNQEYIKELGGDFTKEGPYHLYVKLNSTNELWAKVGDNDAHLYKIPKDKIIGKDINNK</sequence>
<dbReference type="Proteomes" id="UP000501692">
    <property type="component" value="Chromosome"/>
</dbReference>
<name>A0A6H0FY91_ACIPI</name>
<organism evidence="2 3">
    <name type="scientific">Acinetobacter pittii</name>
    <name type="common">Acinetobacter genomosp. 3</name>
    <dbReference type="NCBI Taxonomy" id="48296"/>
    <lineage>
        <taxon>Bacteria</taxon>
        <taxon>Pseudomonadati</taxon>
        <taxon>Pseudomonadota</taxon>
        <taxon>Gammaproteobacteria</taxon>
        <taxon>Moraxellales</taxon>
        <taxon>Moraxellaceae</taxon>
        <taxon>Acinetobacter</taxon>
        <taxon>Acinetobacter calcoaceticus/baumannii complex</taxon>
    </lineage>
</organism>
<protein>
    <submittedName>
        <fullName evidence="2">Uncharacterized protein</fullName>
    </submittedName>
</protein>
<evidence type="ECO:0000256" key="1">
    <source>
        <dbReference type="SAM" id="Phobius"/>
    </source>
</evidence>
<feature type="transmembrane region" description="Helical" evidence="1">
    <location>
        <begin position="15"/>
        <end position="35"/>
    </location>
</feature>
<keyword evidence="1" id="KW-0812">Transmembrane</keyword>
<reference evidence="2 3" key="1">
    <citation type="submission" date="2020-03" db="EMBL/GenBank/DDBJ databases">
        <authorList>
            <person name="Zhang L."/>
            <person name="Han X."/>
            <person name="Chen Y."/>
            <person name="Yu Y."/>
        </authorList>
    </citation>
    <scope>NUCLEOTIDE SEQUENCE [LARGE SCALE GENOMIC DNA]</scope>
    <source>
        <strain evidence="2 3">A1254</strain>
    </source>
</reference>
<accession>A0A6H0FY91</accession>
<feature type="transmembrane region" description="Helical" evidence="1">
    <location>
        <begin position="227"/>
        <end position="244"/>
    </location>
</feature>
<feature type="transmembrane region" description="Helical" evidence="1">
    <location>
        <begin position="163"/>
        <end position="189"/>
    </location>
</feature>
<feature type="transmembrane region" description="Helical" evidence="1">
    <location>
        <begin position="195"/>
        <end position="215"/>
    </location>
</feature>
<feature type="transmembrane region" description="Helical" evidence="1">
    <location>
        <begin position="132"/>
        <end position="151"/>
    </location>
</feature>